<sequence length="87" mass="9993">MVPKELIPFYDETESVCLTGDKMSALITTLIETINEENIRETMKQEYKKLGTANLCKKEDLIRFHGILEDVLLQDNNICDSLDIDND</sequence>
<evidence type="ECO:0000313" key="2">
    <source>
        <dbReference type="Proteomes" id="UP001217089"/>
    </source>
</evidence>
<comment type="caution">
    <text evidence="1">The sequence shown here is derived from an EMBL/GenBank/DDBJ whole genome shotgun (WGS) entry which is preliminary data.</text>
</comment>
<evidence type="ECO:0000313" key="1">
    <source>
        <dbReference type="EMBL" id="KAJ8310316.1"/>
    </source>
</evidence>
<organism evidence="1 2">
    <name type="scientific">Tegillarca granosa</name>
    <name type="common">Malaysian cockle</name>
    <name type="synonym">Anadara granosa</name>
    <dbReference type="NCBI Taxonomy" id="220873"/>
    <lineage>
        <taxon>Eukaryota</taxon>
        <taxon>Metazoa</taxon>
        <taxon>Spiralia</taxon>
        <taxon>Lophotrochozoa</taxon>
        <taxon>Mollusca</taxon>
        <taxon>Bivalvia</taxon>
        <taxon>Autobranchia</taxon>
        <taxon>Pteriomorphia</taxon>
        <taxon>Arcoida</taxon>
        <taxon>Arcoidea</taxon>
        <taxon>Arcidae</taxon>
        <taxon>Tegillarca</taxon>
    </lineage>
</organism>
<keyword evidence="2" id="KW-1185">Reference proteome</keyword>
<gene>
    <name evidence="1" type="ORF">KUTeg_012181</name>
</gene>
<name>A0ABQ9F287_TEGGR</name>
<dbReference type="Proteomes" id="UP001217089">
    <property type="component" value="Unassembled WGS sequence"/>
</dbReference>
<protein>
    <submittedName>
        <fullName evidence="1">Uncharacterized protein</fullName>
    </submittedName>
</protein>
<proteinExistence type="predicted"/>
<dbReference type="EMBL" id="JARBDR010000640">
    <property type="protein sequence ID" value="KAJ8310316.1"/>
    <property type="molecule type" value="Genomic_DNA"/>
</dbReference>
<reference evidence="1 2" key="1">
    <citation type="submission" date="2022-12" db="EMBL/GenBank/DDBJ databases">
        <title>Chromosome-level genome of Tegillarca granosa.</title>
        <authorList>
            <person name="Kim J."/>
        </authorList>
    </citation>
    <scope>NUCLEOTIDE SEQUENCE [LARGE SCALE GENOMIC DNA]</scope>
    <source>
        <strain evidence="1">Teg-2019</strain>
        <tissue evidence="1">Adductor muscle</tissue>
    </source>
</reference>
<accession>A0ABQ9F287</accession>